<feature type="domain" description="Cyanovirin-N" evidence="1">
    <location>
        <begin position="2"/>
        <end position="107"/>
    </location>
</feature>
<dbReference type="InterPro" id="IPR036673">
    <property type="entry name" value="Cyanovirin-N_sf"/>
</dbReference>
<dbReference type="SMART" id="SM01111">
    <property type="entry name" value="CVNH"/>
    <property type="match status" value="1"/>
</dbReference>
<dbReference type="AlphaFoldDB" id="A0A8H3CY94"/>
<dbReference type="PANTHER" id="PTHR42076:SF1">
    <property type="entry name" value="CYANOVIRIN-N DOMAIN-CONTAINING PROTEIN"/>
    <property type="match status" value="1"/>
</dbReference>
<name>A0A8H3CY94_9AGAM</name>
<dbReference type="Proteomes" id="UP000663853">
    <property type="component" value="Unassembled WGS sequence"/>
</dbReference>
<dbReference type="EMBL" id="CAJMXA010003503">
    <property type="protein sequence ID" value="CAE6498844.1"/>
    <property type="molecule type" value="Genomic_DNA"/>
</dbReference>
<dbReference type="InterPro" id="IPR011058">
    <property type="entry name" value="Cyanovirin-N"/>
</dbReference>
<accession>A0A8H3CY94</accession>
<dbReference type="Pfam" id="PF08881">
    <property type="entry name" value="CVNH"/>
    <property type="match status" value="1"/>
</dbReference>
<dbReference type="SUPFAM" id="SSF51322">
    <property type="entry name" value="Cyanovirin-N"/>
    <property type="match status" value="1"/>
</dbReference>
<evidence type="ECO:0000313" key="2">
    <source>
        <dbReference type="EMBL" id="CAE6498844.1"/>
    </source>
</evidence>
<dbReference type="Gene3D" id="2.30.60.10">
    <property type="entry name" value="Cyanovirin-N"/>
    <property type="match status" value="1"/>
</dbReference>
<comment type="caution">
    <text evidence="2">The sequence shown here is derived from an EMBL/GenBank/DDBJ whole genome shotgun (WGS) entry which is preliminary data.</text>
</comment>
<evidence type="ECO:0000259" key="1">
    <source>
        <dbReference type="SMART" id="SM01111"/>
    </source>
</evidence>
<organism evidence="2 3">
    <name type="scientific">Rhizoctonia solani</name>
    <dbReference type="NCBI Taxonomy" id="456999"/>
    <lineage>
        <taxon>Eukaryota</taxon>
        <taxon>Fungi</taxon>
        <taxon>Dikarya</taxon>
        <taxon>Basidiomycota</taxon>
        <taxon>Agaricomycotina</taxon>
        <taxon>Agaricomycetes</taxon>
        <taxon>Cantharellales</taxon>
        <taxon>Ceratobasidiaceae</taxon>
        <taxon>Rhizoctonia</taxon>
    </lineage>
</organism>
<gene>
    <name evidence="2" type="ORF">RDB_LOCUS110013</name>
</gene>
<proteinExistence type="predicted"/>
<sequence length="107" mass="11754">MSFADSAEAGSIRLESDHILFAKCKDMSGNWVSSSMDLDRHIGNVNGNLTWDSGAYSVSSKDIHLDVSGFPGRVVLSAKLKKEDGSYKDSSINLNDRIMNKNGHLEY</sequence>
<evidence type="ECO:0000313" key="3">
    <source>
        <dbReference type="Proteomes" id="UP000663853"/>
    </source>
</evidence>
<dbReference type="PANTHER" id="PTHR42076">
    <property type="entry name" value="CYANOVIRIN-N HOMOLOG"/>
    <property type="match status" value="1"/>
</dbReference>
<reference evidence="2" key="1">
    <citation type="submission" date="2021-01" db="EMBL/GenBank/DDBJ databases">
        <authorList>
            <person name="Kaushik A."/>
        </authorList>
    </citation>
    <scope>NUCLEOTIDE SEQUENCE</scope>
    <source>
        <strain evidence="2">AG6-10EEA</strain>
    </source>
</reference>
<protein>
    <recommendedName>
        <fullName evidence="1">Cyanovirin-N domain-containing protein</fullName>
    </recommendedName>
</protein>